<evidence type="ECO:0000313" key="9">
    <source>
        <dbReference type="Proteomes" id="UP000019116"/>
    </source>
</evidence>
<feature type="domain" description="Disease resistance N-terminal" evidence="7">
    <location>
        <begin position="5"/>
        <end position="86"/>
    </location>
</feature>
<evidence type="ECO:0000256" key="2">
    <source>
        <dbReference type="ARBA" id="ARBA00022614"/>
    </source>
</evidence>
<dbReference type="GO" id="GO:0006952">
    <property type="term" value="P:defense response"/>
    <property type="evidence" value="ECO:0007669"/>
    <property type="project" value="UniProtKB-KW"/>
</dbReference>
<dbReference type="STRING" id="4565.A0A3B6QNZ9"/>
<dbReference type="Pfam" id="PF00931">
    <property type="entry name" value="NB-ARC"/>
    <property type="match status" value="1"/>
</dbReference>
<dbReference type="OrthoDB" id="686158at2759"/>
<evidence type="ECO:0000259" key="7">
    <source>
        <dbReference type="Pfam" id="PF18052"/>
    </source>
</evidence>
<evidence type="ECO:0000259" key="6">
    <source>
        <dbReference type="Pfam" id="PF00931"/>
    </source>
</evidence>
<dbReference type="AlphaFoldDB" id="A0A3B6QNZ9"/>
<dbReference type="PANTHER" id="PTHR19338:SF48">
    <property type="entry name" value="OS12G0166600 PROTEIN"/>
    <property type="match status" value="1"/>
</dbReference>
<dbReference type="CDD" id="cd14798">
    <property type="entry name" value="RX-CC_like"/>
    <property type="match status" value="1"/>
</dbReference>
<dbReference type="Gramene" id="TraesCS6D03G0926300.1">
    <property type="protein sequence ID" value="TraesCS6D03G0926300.1.CDS"/>
    <property type="gene ID" value="TraesCS6D03G0926300"/>
</dbReference>
<dbReference type="Gene3D" id="3.40.50.300">
    <property type="entry name" value="P-loop containing nucleotide triphosphate hydrolases"/>
    <property type="match status" value="1"/>
</dbReference>
<proteinExistence type="inferred from homology"/>
<evidence type="ECO:0000256" key="3">
    <source>
        <dbReference type="ARBA" id="ARBA00022737"/>
    </source>
</evidence>
<evidence type="ECO:0008006" key="10">
    <source>
        <dbReference type="Google" id="ProtNLM"/>
    </source>
</evidence>
<keyword evidence="5" id="KW-0611">Plant defense</keyword>
<dbReference type="InterPro" id="IPR038005">
    <property type="entry name" value="RX-like_CC"/>
</dbReference>
<accession>A0A3B6QNZ9</accession>
<evidence type="ECO:0000256" key="1">
    <source>
        <dbReference type="ARBA" id="ARBA00008894"/>
    </source>
</evidence>
<dbReference type="Gene3D" id="1.20.5.4130">
    <property type="match status" value="1"/>
</dbReference>
<comment type="similarity">
    <text evidence="1">Belongs to the disease resistance NB-LRR family.</text>
</comment>
<evidence type="ECO:0000256" key="5">
    <source>
        <dbReference type="ARBA" id="ARBA00022821"/>
    </source>
</evidence>
<dbReference type="Gramene" id="TraesCS6D02G404200.1">
    <property type="protein sequence ID" value="TraesCS6D02G404200.1"/>
    <property type="gene ID" value="TraesCS6D02G404200"/>
</dbReference>
<sequence length="308" mass="34984">MESVAQSIVSKVGQVLAEEFKEIRGVGDKVRHLRDELATMNAVLRVISEAEQDSVDHVVREWEKQVHDLIYDAENCTDTYSLRIVRPIPPFTRDDVRGRRVTFWARNMFARAKHIVRYRYEKVVLQRTLAADINALLARATIVSERRARYGINRVALPRSACLGPVSVASFSMSALRRAHDTYQFVGEQANNLAKKIRASLHDEDHKRLKVFSIVGFGGLGKTTLATELCRKLDVDFPYQARVSVSQVFDVEKDMKGLLVRVHQQILNEKVDAKAKRTTKGEGAVGQIDKLNVEELSSKIKDLLHHKR</sequence>
<keyword evidence="2" id="KW-0433">Leucine-rich repeat</keyword>
<dbReference type="InterPro" id="IPR041118">
    <property type="entry name" value="Rx_N"/>
</dbReference>
<evidence type="ECO:0000313" key="8">
    <source>
        <dbReference type="EnsemblPlants" id="TraesCS6D02G404200.1"/>
    </source>
</evidence>
<protein>
    <recommendedName>
        <fullName evidence="10">Rx N-terminal domain-containing protein</fullName>
    </recommendedName>
</protein>
<keyword evidence="3" id="KW-0677">Repeat</keyword>
<evidence type="ECO:0000256" key="4">
    <source>
        <dbReference type="ARBA" id="ARBA00022741"/>
    </source>
</evidence>
<reference evidence="8" key="2">
    <citation type="submission" date="2018-10" db="UniProtKB">
        <authorList>
            <consortium name="EnsemblPlants"/>
        </authorList>
    </citation>
    <scope>IDENTIFICATION</scope>
</reference>
<reference evidence="8" key="1">
    <citation type="submission" date="2018-08" db="EMBL/GenBank/DDBJ databases">
        <authorList>
            <person name="Rossello M."/>
        </authorList>
    </citation>
    <scope>NUCLEOTIDE SEQUENCE [LARGE SCALE GENOMIC DNA]</scope>
    <source>
        <strain evidence="8">cv. Chinese Spring</strain>
    </source>
</reference>
<name>A0A3B6QNZ9_WHEAT</name>
<keyword evidence="4" id="KW-0547">Nucleotide-binding</keyword>
<dbReference type="Gramene" id="TraesCLE_scaffold_062304_01G000200.1">
    <property type="protein sequence ID" value="TraesCLE_scaffold_062304_01G000200.1"/>
    <property type="gene ID" value="TraesCLE_scaffold_062304_01G000200"/>
</dbReference>
<dbReference type="OMA" id="HIVRYRY"/>
<dbReference type="Pfam" id="PF18052">
    <property type="entry name" value="Rx_N"/>
    <property type="match status" value="1"/>
</dbReference>
<dbReference type="PANTHER" id="PTHR19338">
    <property type="entry name" value="TRANSLOCASE OF INNER MITOCHONDRIAL MEMBRANE 13 HOMOLOG"/>
    <property type="match status" value="1"/>
</dbReference>
<dbReference type="SMR" id="A0A3B6QNZ9"/>
<dbReference type="SUPFAM" id="SSF52540">
    <property type="entry name" value="P-loop containing nucleoside triphosphate hydrolases"/>
    <property type="match status" value="1"/>
</dbReference>
<dbReference type="EnsemblPlants" id="TraesCS6D02G404200.1">
    <property type="protein sequence ID" value="TraesCS6D02G404200.1"/>
    <property type="gene ID" value="TraesCS6D02G404200"/>
</dbReference>
<dbReference type="GO" id="GO:0043531">
    <property type="term" value="F:ADP binding"/>
    <property type="evidence" value="ECO:0007669"/>
    <property type="project" value="InterPro"/>
</dbReference>
<dbReference type="InterPro" id="IPR027417">
    <property type="entry name" value="P-loop_NTPase"/>
</dbReference>
<dbReference type="Proteomes" id="UP000019116">
    <property type="component" value="Chromosome 6D"/>
</dbReference>
<dbReference type="InterPro" id="IPR002182">
    <property type="entry name" value="NB-ARC"/>
</dbReference>
<keyword evidence="9" id="KW-1185">Reference proteome</keyword>
<dbReference type="Gramene" id="TraesARI6D03G03758110.1">
    <property type="protein sequence ID" value="TraesARI6D03G03758110.1"/>
    <property type="gene ID" value="TraesARI6D03G03758110"/>
</dbReference>
<feature type="domain" description="NB-ARC" evidence="6">
    <location>
        <begin position="195"/>
        <end position="306"/>
    </location>
</feature>
<organism evidence="8">
    <name type="scientific">Triticum aestivum</name>
    <name type="common">Wheat</name>
    <dbReference type="NCBI Taxonomy" id="4565"/>
    <lineage>
        <taxon>Eukaryota</taxon>
        <taxon>Viridiplantae</taxon>
        <taxon>Streptophyta</taxon>
        <taxon>Embryophyta</taxon>
        <taxon>Tracheophyta</taxon>
        <taxon>Spermatophyta</taxon>
        <taxon>Magnoliopsida</taxon>
        <taxon>Liliopsida</taxon>
        <taxon>Poales</taxon>
        <taxon>Poaceae</taxon>
        <taxon>BOP clade</taxon>
        <taxon>Pooideae</taxon>
        <taxon>Triticodae</taxon>
        <taxon>Triticeae</taxon>
        <taxon>Triticinae</taxon>
        <taxon>Triticum</taxon>
    </lineage>
</organism>